<dbReference type="Gene3D" id="3.40.50.1980">
    <property type="entry name" value="Nitrogenase molybdenum iron protein domain"/>
    <property type="match status" value="2"/>
</dbReference>
<dbReference type="NCBIfam" id="NF038402">
    <property type="entry name" value="TroA_like"/>
    <property type="match status" value="1"/>
</dbReference>
<dbReference type="InterPro" id="IPR050902">
    <property type="entry name" value="ABC_Transporter_SBP"/>
</dbReference>
<dbReference type="SUPFAM" id="SSF53807">
    <property type="entry name" value="Helical backbone' metal receptor"/>
    <property type="match status" value="1"/>
</dbReference>
<dbReference type="PANTHER" id="PTHR30535">
    <property type="entry name" value="VITAMIN B12-BINDING PROTEIN"/>
    <property type="match status" value="1"/>
</dbReference>
<dbReference type="InterPro" id="IPR002491">
    <property type="entry name" value="ABC_transptr_periplasmic_BD"/>
</dbReference>
<evidence type="ECO:0000256" key="2">
    <source>
        <dbReference type="SAM" id="SignalP"/>
    </source>
</evidence>
<evidence type="ECO:0000256" key="1">
    <source>
        <dbReference type="ARBA" id="ARBA00022729"/>
    </source>
</evidence>
<dbReference type="RefSeq" id="WP_208313084.1">
    <property type="nucleotide sequence ID" value="NZ_JAELYA010000002.1"/>
</dbReference>
<dbReference type="PANTHER" id="PTHR30535:SF34">
    <property type="entry name" value="MOLYBDATE-BINDING PROTEIN MOLA"/>
    <property type="match status" value="1"/>
</dbReference>
<gene>
    <name evidence="4" type="ORF">JFY56_08440</name>
</gene>
<dbReference type="InterPro" id="IPR054828">
    <property type="entry name" value="Vit_B12_bind_prot"/>
</dbReference>
<accession>A0ABS3TRP1</accession>
<reference evidence="4 5" key="1">
    <citation type="submission" date="2020-12" db="EMBL/GenBank/DDBJ databases">
        <title>Pseudomonas schmalbachii sp. nov. isolated from millipede gut.</title>
        <authorList>
            <person name="Shelomi M."/>
        </authorList>
    </citation>
    <scope>NUCLEOTIDE SEQUENCE [LARGE SCALE GENOMIC DNA]</scope>
    <source>
        <strain evidence="4 5">Milli4</strain>
    </source>
</reference>
<keyword evidence="1 2" id="KW-0732">Signal</keyword>
<dbReference type="EMBL" id="JAELYA010000002">
    <property type="protein sequence ID" value="MBO3275249.1"/>
    <property type="molecule type" value="Genomic_DNA"/>
</dbReference>
<dbReference type="Pfam" id="PF01497">
    <property type="entry name" value="Peripla_BP_2"/>
    <property type="match status" value="1"/>
</dbReference>
<proteinExistence type="predicted"/>
<keyword evidence="5" id="KW-1185">Reference proteome</keyword>
<protein>
    <submittedName>
        <fullName evidence="4">ABC transporter substrate-binding protein</fullName>
    </submittedName>
</protein>
<feature type="domain" description="Fe/B12 periplasmic-binding" evidence="3">
    <location>
        <begin position="21"/>
        <end position="265"/>
    </location>
</feature>
<evidence type="ECO:0000313" key="5">
    <source>
        <dbReference type="Proteomes" id="UP000669060"/>
    </source>
</evidence>
<evidence type="ECO:0000313" key="4">
    <source>
        <dbReference type="EMBL" id="MBO3275249.1"/>
    </source>
</evidence>
<organism evidence="4 5">
    <name type="scientific">Pseudomonas schmalbachii</name>
    <dbReference type="NCBI Taxonomy" id="2816993"/>
    <lineage>
        <taxon>Bacteria</taxon>
        <taxon>Pseudomonadati</taxon>
        <taxon>Pseudomonadota</taxon>
        <taxon>Gammaproteobacteria</taxon>
        <taxon>Pseudomonadales</taxon>
        <taxon>Pseudomonadaceae</taxon>
        <taxon>Pseudomonas</taxon>
    </lineage>
</organism>
<evidence type="ECO:0000259" key="3">
    <source>
        <dbReference type="PROSITE" id="PS50983"/>
    </source>
</evidence>
<dbReference type="Proteomes" id="UP000669060">
    <property type="component" value="Unassembled WGS sequence"/>
</dbReference>
<comment type="caution">
    <text evidence="4">The sequence shown here is derived from an EMBL/GenBank/DDBJ whole genome shotgun (WGS) entry which is preliminary data.</text>
</comment>
<feature type="chain" id="PRO_5045605413" evidence="2">
    <location>
        <begin position="19"/>
        <end position="266"/>
    </location>
</feature>
<name>A0ABS3TRP1_9PSED</name>
<feature type="signal peptide" evidence="2">
    <location>
        <begin position="1"/>
        <end position="18"/>
    </location>
</feature>
<sequence length="266" mass="29689">MRLLAWLLSLFAVLPLAAAERVVSLSPSMTDMLLELDAGDRLVGMLDSYERPPALVSVPSIGRYGQIDMERLLSLQPDLLLLWPGSVPPAQLDMLKKFGIPLYIAEPHRMQDVSRQLADLGERLGQGEKGRQLAQDFDRRVAQLRSEYRRERPLRVFYQLGERPLYTLGGNQVISDALQVCGATNLFADLDLPAPQVGMESVLARDPEVILAGSNTDLTAWRDMPQLSATRLGQLWQIPDLNLERPSYAMLAATEKLCRLLATAKR</sequence>
<dbReference type="PROSITE" id="PS50983">
    <property type="entry name" value="FE_B12_PBP"/>
    <property type="match status" value="1"/>
</dbReference>